<evidence type="ECO:0000313" key="7">
    <source>
        <dbReference type="EMBL" id="KAK7901769.1"/>
    </source>
</evidence>
<dbReference type="InterPro" id="IPR038926">
    <property type="entry name" value="CEP55"/>
</dbReference>
<accession>A0AAW0NQM8</accession>
<sequence>MKHFPRRESAASQSGRQTGELRRRADVRAHKSSSTASWVLSNHACRWGKLHHCEDATKTSPQKSLQNHGSSTARIIISNLKRENAFLLKTLDELAHHHKEHNMIIQKFLDLLPFRPSSHEYEKESTNCLPELMPEEQRIHGESQSDDVNMRRLSFYANEIEEIKDQLVNISSRCQYLETNVAKEEECAVDEVDNNVFITQLQMKLDDAIEKNKHWVEYDQQRETYVQSLLAKLAWLEKHSREVSEARNAERNEFLSDEKKKISQVERYYEGLMQKAGEQLDIFREEICLIQHALTKAQAECRDKQFEVDQLRQHLDNNRNAPSPPHITQHEEYLTLDAEDLQERLDKERRKSATLELQSGHLQKYFLNHYHKAQKQMAKFKQVIEVLVHDLCDERENCSYLKQQLERVQTDKEKDTEKVDNPEQNLDDPIDVFPLPLPNSRKSVLEESFIKCPVCCDAYPASQYSELIEHLDHCQL</sequence>
<feature type="region of interest" description="Disordered" evidence="5">
    <location>
        <begin position="409"/>
        <end position="432"/>
    </location>
</feature>
<protein>
    <recommendedName>
        <fullName evidence="6">TSG101 and ALIX binding domain-containing protein</fullName>
    </recommendedName>
</protein>
<feature type="coiled-coil region" evidence="4">
    <location>
        <begin position="294"/>
        <end position="358"/>
    </location>
</feature>
<keyword evidence="8" id="KW-1185">Reference proteome</keyword>
<gene>
    <name evidence="7" type="ORF">WMY93_018538</name>
</gene>
<evidence type="ECO:0000256" key="5">
    <source>
        <dbReference type="SAM" id="MobiDB-lite"/>
    </source>
</evidence>
<name>A0AAW0NQM8_9GOBI</name>
<dbReference type="PANTHER" id="PTHR31838">
    <property type="entry name" value="CENTROSOMAL PROTEIN OF 55 KDA"/>
    <property type="match status" value="1"/>
</dbReference>
<evidence type="ECO:0000256" key="4">
    <source>
        <dbReference type="SAM" id="Coils"/>
    </source>
</evidence>
<dbReference type="EMBL" id="JBBPFD010000013">
    <property type="protein sequence ID" value="KAK7901769.1"/>
    <property type="molecule type" value="Genomic_DNA"/>
</dbReference>
<keyword evidence="2" id="KW-0963">Cytoplasm</keyword>
<keyword evidence="3 4" id="KW-0175">Coiled coil</keyword>
<evidence type="ECO:0000256" key="1">
    <source>
        <dbReference type="ARBA" id="ARBA00004496"/>
    </source>
</evidence>
<dbReference type="Proteomes" id="UP001460270">
    <property type="component" value="Unassembled WGS sequence"/>
</dbReference>
<dbReference type="AlphaFoldDB" id="A0AAW0NQM8"/>
<evidence type="ECO:0000259" key="6">
    <source>
        <dbReference type="Pfam" id="PF12180"/>
    </source>
</evidence>
<dbReference type="InterPro" id="IPR022008">
    <property type="entry name" value="EABR"/>
</dbReference>
<dbReference type="Pfam" id="PF12180">
    <property type="entry name" value="EABR"/>
    <property type="match status" value="1"/>
</dbReference>
<dbReference type="Gene3D" id="1.20.5.1180">
    <property type="entry name" value="Geminin coiled-coil domain"/>
    <property type="match status" value="1"/>
</dbReference>
<dbReference type="GO" id="GO:0005737">
    <property type="term" value="C:cytoplasm"/>
    <property type="evidence" value="ECO:0007669"/>
    <property type="project" value="UniProtKB-SubCell"/>
</dbReference>
<comment type="caution">
    <text evidence="7">The sequence shown here is derived from an EMBL/GenBank/DDBJ whole genome shotgun (WGS) entry which is preliminary data.</text>
</comment>
<dbReference type="PANTHER" id="PTHR31838:SF1">
    <property type="entry name" value="CENTROSOMAL PROTEIN OF 55 KDA"/>
    <property type="match status" value="1"/>
</dbReference>
<feature type="compositionally biased region" description="Basic and acidic residues" evidence="5">
    <location>
        <begin position="19"/>
        <end position="28"/>
    </location>
</feature>
<dbReference type="GO" id="GO:0051896">
    <property type="term" value="P:regulation of phosphatidylinositol 3-kinase/protein kinase B signal transduction"/>
    <property type="evidence" value="ECO:0007669"/>
    <property type="project" value="InterPro"/>
</dbReference>
<feature type="compositionally biased region" description="Basic and acidic residues" evidence="5">
    <location>
        <begin position="409"/>
        <end position="421"/>
    </location>
</feature>
<dbReference type="GO" id="GO:0000281">
    <property type="term" value="P:mitotic cytokinesis"/>
    <property type="evidence" value="ECO:0007669"/>
    <property type="project" value="InterPro"/>
</dbReference>
<dbReference type="GO" id="GO:0030496">
    <property type="term" value="C:midbody"/>
    <property type="evidence" value="ECO:0007669"/>
    <property type="project" value="TreeGrafter"/>
</dbReference>
<feature type="domain" description="TSG101 and ALIX binding" evidence="6">
    <location>
        <begin position="203"/>
        <end position="235"/>
    </location>
</feature>
<evidence type="ECO:0000256" key="2">
    <source>
        <dbReference type="ARBA" id="ARBA00022490"/>
    </source>
</evidence>
<evidence type="ECO:0000313" key="8">
    <source>
        <dbReference type="Proteomes" id="UP001460270"/>
    </source>
</evidence>
<dbReference type="GO" id="GO:0045184">
    <property type="term" value="P:establishment of protein localization"/>
    <property type="evidence" value="ECO:0007669"/>
    <property type="project" value="TreeGrafter"/>
</dbReference>
<reference evidence="8" key="1">
    <citation type="submission" date="2024-04" db="EMBL/GenBank/DDBJ databases">
        <title>Salinicola lusitanus LLJ914,a marine bacterium isolated from the Okinawa Trough.</title>
        <authorList>
            <person name="Li J."/>
        </authorList>
    </citation>
    <scope>NUCLEOTIDE SEQUENCE [LARGE SCALE GENOMIC DNA]</scope>
</reference>
<proteinExistence type="predicted"/>
<feature type="region of interest" description="Disordered" evidence="5">
    <location>
        <begin position="1"/>
        <end position="28"/>
    </location>
</feature>
<evidence type="ECO:0000256" key="3">
    <source>
        <dbReference type="ARBA" id="ARBA00023054"/>
    </source>
</evidence>
<organism evidence="7 8">
    <name type="scientific">Mugilogobius chulae</name>
    <name type="common">yellowstripe goby</name>
    <dbReference type="NCBI Taxonomy" id="88201"/>
    <lineage>
        <taxon>Eukaryota</taxon>
        <taxon>Metazoa</taxon>
        <taxon>Chordata</taxon>
        <taxon>Craniata</taxon>
        <taxon>Vertebrata</taxon>
        <taxon>Euteleostomi</taxon>
        <taxon>Actinopterygii</taxon>
        <taxon>Neopterygii</taxon>
        <taxon>Teleostei</taxon>
        <taxon>Neoteleostei</taxon>
        <taxon>Acanthomorphata</taxon>
        <taxon>Gobiaria</taxon>
        <taxon>Gobiiformes</taxon>
        <taxon>Gobioidei</taxon>
        <taxon>Gobiidae</taxon>
        <taxon>Gobionellinae</taxon>
        <taxon>Mugilogobius</taxon>
    </lineage>
</organism>
<comment type="subcellular location">
    <subcellularLocation>
        <location evidence="1">Cytoplasm</location>
    </subcellularLocation>
</comment>